<name>A0A0L0N3P5_TOLOC</name>
<reference evidence="1 2" key="1">
    <citation type="journal article" date="2015" name="BMC Genomics">
        <title>The genome of the truffle-parasite Tolypocladium ophioglossoides and the evolution of antifungal peptaibiotics.</title>
        <authorList>
            <person name="Quandt C.A."/>
            <person name="Bushley K.E."/>
            <person name="Spatafora J.W."/>
        </authorList>
    </citation>
    <scope>NUCLEOTIDE SEQUENCE [LARGE SCALE GENOMIC DNA]</scope>
    <source>
        <strain evidence="1 2">CBS 100239</strain>
    </source>
</reference>
<dbReference type="EMBL" id="LFRF01000024">
    <property type="protein sequence ID" value="KND88614.1"/>
    <property type="molecule type" value="Genomic_DNA"/>
</dbReference>
<protein>
    <submittedName>
        <fullName evidence="1">Uncharacterized protein</fullName>
    </submittedName>
</protein>
<accession>A0A0L0N3P5</accession>
<organism evidence="1 2">
    <name type="scientific">Tolypocladium ophioglossoides (strain CBS 100239)</name>
    <name type="common">Snaketongue truffleclub</name>
    <name type="synonym">Elaphocordyceps ophioglossoides</name>
    <dbReference type="NCBI Taxonomy" id="1163406"/>
    <lineage>
        <taxon>Eukaryota</taxon>
        <taxon>Fungi</taxon>
        <taxon>Dikarya</taxon>
        <taxon>Ascomycota</taxon>
        <taxon>Pezizomycotina</taxon>
        <taxon>Sordariomycetes</taxon>
        <taxon>Hypocreomycetidae</taxon>
        <taxon>Hypocreales</taxon>
        <taxon>Ophiocordycipitaceae</taxon>
        <taxon>Tolypocladium</taxon>
    </lineage>
</organism>
<proteinExistence type="predicted"/>
<dbReference type="Proteomes" id="UP000036947">
    <property type="component" value="Unassembled WGS sequence"/>
</dbReference>
<keyword evidence="2" id="KW-1185">Reference proteome</keyword>
<evidence type="ECO:0000313" key="1">
    <source>
        <dbReference type="EMBL" id="KND88614.1"/>
    </source>
</evidence>
<sequence>MGYSEEILQANNDGEHRQFVRKLLDARDDIVAFGNDLLGWEGAGQYDRWLTGSFNVGYVIKRPKGGHDDGGP</sequence>
<gene>
    <name evidence="1" type="ORF">TOPH_06709</name>
</gene>
<dbReference type="AlphaFoldDB" id="A0A0L0N3P5"/>
<comment type="caution">
    <text evidence="1">The sequence shown here is derived from an EMBL/GenBank/DDBJ whole genome shotgun (WGS) entry which is preliminary data.</text>
</comment>
<dbReference type="OrthoDB" id="5412996at2759"/>
<evidence type="ECO:0000313" key="2">
    <source>
        <dbReference type="Proteomes" id="UP000036947"/>
    </source>
</evidence>